<dbReference type="InterPro" id="IPR029058">
    <property type="entry name" value="AB_hydrolase_fold"/>
</dbReference>
<dbReference type="SUPFAM" id="SSF53474">
    <property type="entry name" value="alpha/beta-Hydrolases"/>
    <property type="match status" value="1"/>
</dbReference>
<keyword evidence="3" id="KW-1185">Reference proteome</keyword>
<reference evidence="2 3" key="1">
    <citation type="submission" date="2019-04" db="EMBL/GenBank/DDBJ databases">
        <title>Flavobacterium sp. strain DS2-A Genome sequencing and assembly.</title>
        <authorList>
            <person name="Kim I."/>
        </authorList>
    </citation>
    <scope>NUCLEOTIDE SEQUENCE [LARGE SCALE GENOMIC DNA]</scope>
    <source>
        <strain evidence="2 3">DS2-A</strain>
    </source>
</reference>
<comment type="caution">
    <text evidence="2">The sequence shown here is derived from an EMBL/GenBank/DDBJ whole genome shotgun (WGS) entry which is preliminary data.</text>
</comment>
<keyword evidence="2" id="KW-0378">Hydrolase</keyword>
<evidence type="ECO:0000313" key="3">
    <source>
        <dbReference type="Proteomes" id="UP000297407"/>
    </source>
</evidence>
<accession>A0A4Z0LCI2</accession>
<gene>
    <name evidence="2" type="ORF">E4635_01315</name>
</gene>
<protein>
    <submittedName>
        <fullName evidence="2">Alpha/beta hydrolase</fullName>
    </submittedName>
</protein>
<dbReference type="AlphaFoldDB" id="A0A4Z0LCI2"/>
<dbReference type="OrthoDB" id="1118238at2"/>
<name>A0A4Z0LCI2_9FLAO</name>
<sequence length="322" mass="37214">MKKIIIVMLLISKNYASSQKKPEDFGYRQLSFKFQDDKVDLIVISKKGEEKIPKPLFFFCQGSLPRPVVIYDEKGLFGVLPFDESPLLSCYHIIIVDKPGVPIIANANDLAPDFRYLKDFKKELPPKAYTDRNYLDYYVFRNNFILKQLYRERWVDKTELAVAGHSEGSSVAAKMASLNPKITKLIYSGGNPFGRIATLLEQSGNANEMLEYWKEVVQNENIINYEGGDTYKATYSFSMPQREHLIPLKIPVLITYGTEDPAAGYNDLFQIEVIRERKKNFKFIRYEGLEHNFFSPDAKGNSNQDTNWDVVARDWLTWLNNQ</sequence>
<evidence type="ECO:0000259" key="1">
    <source>
        <dbReference type="Pfam" id="PF01738"/>
    </source>
</evidence>
<dbReference type="InterPro" id="IPR002925">
    <property type="entry name" value="Dienelactn_hydro"/>
</dbReference>
<evidence type="ECO:0000313" key="2">
    <source>
        <dbReference type="EMBL" id="TGD59599.1"/>
    </source>
</evidence>
<dbReference type="Pfam" id="PF01738">
    <property type="entry name" value="DLH"/>
    <property type="match status" value="1"/>
</dbReference>
<feature type="domain" description="Dienelactone hydrolase" evidence="1">
    <location>
        <begin position="241"/>
        <end position="305"/>
    </location>
</feature>
<dbReference type="Gene3D" id="3.40.50.1820">
    <property type="entry name" value="alpha/beta hydrolase"/>
    <property type="match status" value="1"/>
</dbReference>
<dbReference type="EMBL" id="SRLH01000001">
    <property type="protein sequence ID" value="TGD59599.1"/>
    <property type="molecule type" value="Genomic_DNA"/>
</dbReference>
<organism evidence="2 3">
    <name type="scientific">Flavobacterium humi</name>
    <dbReference type="NCBI Taxonomy" id="2562683"/>
    <lineage>
        <taxon>Bacteria</taxon>
        <taxon>Pseudomonadati</taxon>
        <taxon>Bacteroidota</taxon>
        <taxon>Flavobacteriia</taxon>
        <taxon>Flavobacteriales</taxon>
        <taxon>Flavobacteriaceae</taxon>
        <taxon>Flavobacterium</taxon>
    </lineage>
</organism>
<proteinExistence type="predicted"/>
<dbReference type="RefSeq" id="WP_135524806.1">
    <property type="nucleotide sequence ID" value="NZ_SRLH01000001.1"/>
</dbReference>
<dbReference type="Proteomes" id="UP000297407">
    <property type="component" value="Unassembled WGS sequence"/>
</dbReference>
<dbReference type="GO" id="GO:0016787">
    <property type="term" value="F:hydrolase activity"/>
    <property type="evidence" value="ECO:0007669"/>
    <property type="project" value="UniProtKB-KW"/>
</dbReference>